<sequence length="90" mass="9758">MLLIIDVRCISEVIAPSGDEPILRQDFAKELGCAISNMCGSFDSEFFTHEEALRAGLGPIDFDGLQILTDPDMPVVSDPTAEDSFHLEGS</sequence>
<protein>
    <recommendedName>
        <fullName evidence="1">Transducer of regulated CREB activity C-terminal domain-containing protein</fullName>
    </recommendedName>
</protein>
<dbReference type="Proteomes" id="UP000499080">
    <property type="component" value="Unassembled WGS sequence"/>
</dbReference>
<dbReference type="EMBL" id="BGPR01032981">
    <property type="protein sequence ID" value="GBO06735.1"/>
    <property type="molecule type" value="Genomic_DNA"/>
</dbReference>
<feature type="domain" description="Transducer of regulated CREB activity C-terminal" evidence="1">
    <location>
        <begin position="25"/>
        <end position="86"/>
    </location>
</feature>
<dbReference type="OrthoDB" id="8947034at2759"/>
<keyword evidence="3" id="KW-1185">Reference proteome</keyword>
<organism evidence="2 3">
    <name type="scientific">Araneus ventricosus</name>
    <name type="common">Orbweaver spider</name>
    <name type="synonym">Epeira ventricosa</name>
    <dbReference type="NCBI Taxonomy" id="182803"/>
    <lineage>
        <taxon>Eukaryota</taxon>
        <taxon>Metazoa</taxon>
        <taxon>Ecdysozoa</taxon>
        <taxon>Arthropoda</taxon>
        <taxon>Chelicerata</taxon>
        <taxon>Arachnida</taxon>
        <taxon>Araneae</taxon>
        <taxon>Araneomorphae</taxon>
        <taxon>Entelegynae</taxon>
        <taxon>Araneoidea</taxon>
        <taxon>Araneidae</taxon>
        <taxon>Araneus</taxon>
    </lineage>
</organism>
<reference evidence="2 3" key="1">
    <citation type="journal article" date="2019" name="Sci. Rep.">
        <title>Orb-weaving spider Araneus ventricosus genome elucidates the spidroin gene catalogue.</title>
        <authorList>
            <person name="Kono N."/>
            <person name="Nakamura H."/>
            <person name="Ohtoshi R."/>
            <person name="Moran D.A.P."/>
            <person name="Shinohara A."/>
            <person name="Yoshida Y."/>
            <person name="Fujiwara M."/>
            <person name="Mori M."/>
            <person name="Tomita M."/>
            <person name="Arakawa K."/>
        </authorList>
    </citation>
    <scope>NUCLEOTIDE SEQUENCE [LARGE SCALE GENOMIC DNA]</scope>
</reference>
<evidence type="ECO:0000313" key="3">
    <source>
        <dbReference type="Proteomes" id="UP000499080"/>
    </source>
</evidence>
<accession>A0A4Y2U175</accession>
<gene>
    <name evidence="2" type="ORF">AVEN_139975_1</name>
</gene>
<evidence type="ECO:0000313" key="2">
    <source>
        <dbReference type="EMBL" id="GBO06735.1"/>
    </source>
</evidence>
<dbReference type="Pfam" id="PF12886">
    <property type="entry name" value="TORC_C"/>
    <property type="match status" value="1"/>
</dbReference>
<name>A0A4Y2U175_ARAVE</name>
<dbReference type="AlphaFoldDB" id="A0A4Y2U175"/>
<evidence type="ECO:0000259" key="1">
    <source>
        <dbReference type="Pfam" id="PF12886"/>
    </source>
</evidence>
<dbReference type="InterPro" id="IPR024785">
    <property type="entry name" value="TORC_C"/>
</dbReference>
<comment type="caution">
    <text evidence="2">The sequence shown here is derived from an EMBL/GenBank/DDBJ whole genome shotgun (WGS) entry which is preliminary data.</text>
</comment>
<proteinExistence type="predicted"/>